<comment type="caution">
    <text evidence="6">The sequence shown here is derived from an EMBL/GenBank/DDBJ whole genome shotgun (WGS) entry which is preliminary data.</text>
</comment>
<dbReference type="InterPro" id="IPR029039">
    <property type="entry name" value="Flavoprotein-like_sf"/>
</dbReference>
<dbReference type="SUPFAM" id="SSF52218">
    <property type="entry name" value="Flavoproteins"/>
    <property type="match status" value="1"/>
</dbReference>
<comment type="similarity">
    <text evidence="4">Belongs to the oxidoreductase MdaB family.</text>
</comment>
<comment type="cofactor">
    <cofactor evidence="1">
        <name>FAD</name>
        <dbReference type="ChEBI" id="CHEBI:57692"/>
    </cofactor>
</comment>
<name>A0ABX0W9H6_9RHOB</name>
<dbReference type="RefSeq" id="WP_167684526.1">
    <property type="nucleotide sequence ID" value="NZ_QHLQ01000012.1"/>
</dbReference>
<dbReference type="Pfam" id="PF02525">
    <property type="entry name" value="Flavodoxin_2"/>
    <property type="match status" value="1"/>
</dbReference>
<feature type="domain" description="Flavodoxin-like fold" evidence="5">
    <location>
        <begin position="3"/>
        <end position="187"/>
    </location>
</feature>
<gene>
    <name evidence="6" type="ORF">DL239_13005</name>
</gene>
<evidence type="ECO:0000256" key="1">
    <source>
        <dbReference type="ARBA" id="ARBA00001974"/>
    </source>
</evidence>
<sequence length="202" mass="22372">MSNVLIINGYQPYDFAPGGLNTALAERTKAFFEAQGDQVRVTTVANGYDVETEIASHLWADTIIMQFPIHWMATPWNLKKYQDEVYTVGMDGRLATGDGRTSDAPTQNYGLGGALQGKSYMLSVTFNAPKEAFDDPSQAFFAGASVDTLLYPTHQVANFMGLQKQPTFVAYDVMKNPQIEADFARLNRHLTEVFAKTLEPAE</sequence>
<keyword evidence="3" id="KW-0274">FAD</keyword>
<dbReference type="Proteomes" id="UP001429564">
    <property type="component" value="Unassembled WGS sequence"/>
</dbReference>
<keyword evidence="2" id="KW-0285">Flavoprotein</keyword>
<dbReference type="PANTHER" id="PTHR46305">
    <property type="match status" value="1"/>
</dbReference>
<evidence type="ECO:0000256" key="4">
    <source>
        <dbReference type="ARBA" id="ARBA00037981"/>
    </source>
</evidence>
<evidence type="ECO:0000313" key="6">
    <source>
        <dbReference type="EMBL" id="NIZ61893.1"/>
    </source>
</evidence>
<reference evidence="6 7" key="1">
    <citation type="submission" date="2018-05" db="EMBL/GenBank/DDBJ databases">
        <authorList>
            <person name="Zhang Y.-J."/>
        </authorList>
    </citation>
    <scope>NUCLEOTIDE SEQUENCE [LARGE SCALE GENOMIC DNA]</scope>
    <source>
        <strain evidence="6 7">CY04</strain>
    </source>
</reference>
<organism evidence="6 7">
    <name type="scientific">Parasedimentitalea denitrificans</name>
    <dbReference type="NCBI Taxonomy" id="2211118"/>
    <lineage>
        <taxon>Bacteria</taxon>
        <taxon>Pseudomonadati</taxon>
        <taxon>Pseudomonadota</taxon>
        <taxon>Alphaproteobacteria</taxon>
        <taxon>Rhodobacterales</taxon>
        <taxon>Paracoccaceae</taxon>
        <taxon>Parasedimentitalea</taxon>
    </lineage>
</organism>
<dbReference type="InterPro" id="IPR003680">
    <property type="entry name" value="Flavodoxin_fold"/>
</dbReference>
<evidence type="ECO:0000256" key="2">
    <source>
        <dbReference type="ARBA" id="ARBA00022630"/>
    </source>
</evidence>
<dbReference type="Gene3D" id="3.40.50.360">
    <property type="match status" value="1"/>
</dbReference>
<keyword evidence="7" id="KW-1185">Reference proteome</keyword>
<evidence type="ECO:0000256" key="3">
    <source>
        <dbReference type="ARBA" id="ARBA00022827"/>
    </source>
</evidence>
<dbReference type="InterPro" id="IPR052397">
    <property type="entry name" value="NADPH-QR_MdaB"/>
</dbReference>
<dbReference type="EMBL" id="QHLQ01000012">
    <property type="protein sequence ID" value="NIZ61893.1"/>
    <property type="molecule type" value="Genomic_DNA"/>
</dbReference>
<accession>A0ABX0W9H6</accession>
<proteinExistence type="inferred from homology"/>
<evidence type="ECO:0000313" key="7">
    <source>
        <dbReference type="Proteomes" id="UP001429564"/>
    </source>
</evidence>
<evidence type="ECO:0000259" key="5">
    <source>
        <dbReference type="Pfam" id="PF02525"/>
    </source>
</evidence>
<dbReference type="PANTHER" id="PTHR46305:SF3">
    <property type="entry name" value="NADPH:QUINONE OXIDOREDUCTASE MDAB"/>
    <property type="match status" value="1"/>
</dbReference>
<protein>
    <submittedName>
        <fullName evidence="6">Flavodoxin</fullName>
    </submittedName>
</protein>